<feature type="domain" description="YknX-like C-terminal permuted SH3-like" evidence="5">
    <location>
        <begin position="272"/>
        <end position="339"/>
    </location>
</feature>
<accession>A0A844CS67</accession>
<dbReference type="PANTHER" id="PTHR30469:SF11">
    <property type="entry name" value="BLL4320 PROTEIN"/>
    <property type="match status" value="1"/>
</dbReference>
<dbReference type="EMBL" id="SZWE01000001">
    <property type="protein sequence ID" value="MRU14076.1"/>
    <property type="molecule type" value="Genomic_DNA"/>
</dbReference>
<dbReference type="Pfam" id="PF25917">
    <property type="entry name" value="BSH_RND"/>
    <property type="match status" value="1"/>
</dbReference>
<dbReference type="NCBIfam" id="TIGR01730">
    <property type="entry name" value="RND_mfp"/>
    <property type="match status" value="1"/>
</dbReference>
<dbReference type="InterPro" id="IPR006143">
    <property type="entry name" value="RND_pump_MFP"/>
</dbReference>
<dbReference type="Gene3D" id="2.40.50.100">
    <property type="match status" value="1"/>
</dbReference>
<gene>
    <name evidence="6" type="ORF">FDP25_01395</name>
</gene>
<dbReference type="Gene3D" id="2.40.420.20">
    <property type="match status" value="1"/>
</dbReference>
<evidence type="ECO:0000259" key="5">
    <source>
        <dbReference type="Pfam" id="PF25989"/>
    </source>
</evidence>
<dbReference type="OrthoDB" id="9806939at2"/>
<evidence type="ECO:0000259" key="4">
    <source>
        <dbReference type="Pfam" id="PF25954"/>
    </source>
</evidence>
<dbReference type="GO" id="GO:1990281">
    <property type="term" value="C:efflux pump complex"/>
    <property type="evidence" value="ECO:0007669"/>
    <property type="project" value="TreeGrafter"/>
</dbReference>
<evidence type="ECO:0000313" key="7">
    <source>
        <dbReference type="Proteomes" id="UP000564704"/>
    </source>
</evidence>
<dbReference type="InterPro" id="IPR058637">
    <property type="entry name" value="YknX-like_C"/>
</dbReference>
<dbReference type="Pfam" id="PF25989">
    <property type="entry name" value="YknX_C"/>
    <property type="match status" value="1"/>
</dbReference>
<evidence type="ECO:0000256" key="2">
    <source>
        <dbReference type="SAM" id="Coils"/>
    </source>
</evidence>
<feature type="domain" description="Multidrug resistance protein MdtA-like barrel-sandwich hybrid" evidence="3">
    <location>
        <begin position="60"/>
        <end position="180"/>
    </location>
</feature>
<feature type="domain" description="CusB-like beta-barrel" evidence="4">
    <location>
        <begin position="193"/>
        <end position="265"/>
    </location>
</feature>
<evidence type="ECO:0000256" key="1">
    <source>
        <dbReference type="ARBA" id="ARBA00009477"/>
    </source>
</evidence>
<dbReference type="FunFam" id="2.40.30.170:FF:000010">
    <property type="entry name" value="Efflux RND transporter periplasmic adaptor subunit"/>
    <property type="match status" value="1"/>
</dbReference>
<reference evidence="6 7" key="1">
    <citation type="submission" date="2019-05" db="EMBL/GenBank/DDBJ databases">
        <title>Roseovarius bejariae sp. nov., a moderately halophylic bacterium isolated from a saline soil in Rambla Salada (Murcia).</title>
        <authorList>
            <person name="Castro D.J."/>
            <person name="Gomez-Altuve A."/>
            <person name="Reina J.C."/>
            <person name="Rodriguez M."/>
            <person name="Sampedro I."/>
            <person name="Llamas I."/>
            <person name="Martinez-Checa F."/>
        </authorList>
    </citation>
    <scope>NUCLEOTIDE SEQUENCE [LARGE SCALE GENOMIC DNA]</scope>
    <source>
        <strain evidence="6 7">A21</strain>
    </source>
</reference>
<evidence type="ECO:0000313" key="6">
    <source>
        <dbReference type="EMBL" id="MRU14076.1"/>
    </source>
</evidence>
<dbReference type="InterPro" id="IPR058792">
    <property type="entry name" value="Beta-barrel_RND_2"/>
</dbReference>
<keyword evidence="7" id="KW-1185">Reference proteome</keyword>
<dbReference type="SUPFAM" id="SSF111369">
    <property type="entry name" value="HlyD-like secretion proteins"/>
    <property type="match status" value="1"/>
</dbReference>
<protein>
    <submittedName>
        <fullName evidence="6">Efflux RND transporter periplasmic adaptor subunit</fullName>
    </submittedName>
</protein>
<dbReference type="Proteomes" id="UP000564704">
    <property type="component" value="Unassembled WGS sequence"/>
</dbReference>
<dbReference type="Gene3D" id="1.10.287.470">
    <property type="entry name" value="Helix hairpin bin"/>
    <property type="match status" value="1"/>
</dbReference>
<sequence length="353" mass="37811">MAATGYGAYEGYLRYTANEDASIDDQSKPTRAATVEVASVEMRTLSQTVEAVGTSRAKQSVEIVPETDGRIVELAITPGARAAKGAVLVRLDDTIARADLVEAEARLTEREQALSRITQLRRTNAVSVATLEEATARLAEARAQLDRARQRLAERTILAPFDGVVGLAEVDEGARVSAGTVITRLDDLSEVEVEFALPETLFAQIETGQTVTARSAAFPGQSFNGRIAAVDSRIDPVSRAFRARAVIPNPDGTLPSGMFMSLDLTISQAEHLVVPEEAIIFQAAQTYVFGLDGDTAHRIGVKTGARRDGMVAVLDGLEAGTQVVVRGLHRVRDGGKVKVLKDEDRNAQDEQGS</sequence>
<comment type="caution">
    <text evidence="6">The sequence shown here is derived from an EMBL/GenBank/DDBJ whole genome shotgun (WGS) entry which is preliminary data.</text>
</comment>
<dbReference type="GO" id="GO:0015562">
    <property type="term" value="F:efflux transmembrane transporter activity"/>
    <property type="evidence" value="ECO:0007669"/>
    <property type="project" value="TreeGrafter"/>
</dbReference>
<dbReference type="Pfam" id="PF25954">
    <property type="entry name" value="Beta-barrel_RND_2"/>
    <property type="match status" value="1"/>
</dbReference>
<organism evidence="6 7">
    <name type="scientific">Roseovarius bejariae</name>
    <dbReference type="NCBI Taxonomy" id="2576383"/>
    <lineage>
        <taxon>Bacteria</taxon>
        <taxon>Pseudomonadati</taxon>
        <taxon>Pseudomonadota</taxon>
        <taxon>Alphaproteobacteria</taxon>
        <taxon>Rhodobacterales</taxon>
        <taxon>Roseobacteraceae</taxon>
        <taxon>Roseovarius</taxon>
    </lineage>
</organism>
<feature type="coiled-coil region" evidence="2">
    <location>
        <begin position="131"/>
        <end position="158"/>
    </location>
</feature>
<comment type="similarity">
    <text evidence="1">Belongs to the membrane fusion protein (MFP) (TC 8.A.1) family.</text>
</comment>
<dbReference type="InterPro" id="IPR058625">
    <property type="entry name" value="MdtA-like_BSH"/>
</dbReference>
<name>A0A844CS67_9RHOB</name>
<dbReference type="AlphaFoldDB" id="A0A844CS67"/>
<evidence type="ECO:0000259" key="3">
    <source>
        <dbReference type="Pfam" id="PF25917"/>
    </source>
</evidence>
<proteinExistence type="inferred from homology"/>
<keyword evidence="2" id="KW-0175">Coiled coil</keyword>
<dbReference type="Gene3D" id="2.40.30.170">
    <property type="match status" value="1"/>
</dbReference>
<dbReference type="PANTHER" id="PTHR30469">
    <property type="entry name" value="MULTIDRUG RESISTANCE PROTEIN MDTA"/>
    <property type="match status" value="1"/>
</dbReference>